<dbReference type="Gene3D" id="3.40.50.850">
    <property type="entry name" value="Isochorismatase-like"/>
    <property type="match status" value="1"/>
</dbReference>
<dbReference type="OrthoDB" id="269496at2759"/>
<dbReference type="Pfam" id="PF00857">
    <property type="entry name" value="Isochorismatase"/>
    <property type="match status" value="1"/>
</dbReference>
<dbReference type="InterPro" id="IPR000868">
    <property type="entry name" value="Isochorismatase-like_dom"/>
</dbReference>
<dbReference type="InterPro" id="IPR050993">
    <property type="entry name" value="Isochorismatase_domain"/>
</dbReference>
<comment type="similarity">
    <text evidence="1">Belongs to the isochorismatase family.</text>
</comment>
<comment type="caution">
    <text evidence="3">The sequence shown here is derived from an EMBL/GenBank/DDBJ whole genome shotgun (WGS) entry which is preliminary data.</text>
</comment>
<proteinExistence type="inferred from homology"/>
<dbReference type="PANTHER" id="PTHR14119:SF3">
    <property type="entry name" value="ISOCHORISMATASE DOMAIN-CONTAINING PROTEIN 2"/>
    <property type="match status" value="1"/>
</dbReference>
<keyword evidence="4" id="KW-1185">Reference proteome</keyword>
<evidence type="ECO:0000259" key="2">
    <source>
        <dbReference type="Pfam" id="PF00857"/>
    </source>
</evidence>
<dbReference type="InterPro" id="IPR036380">
    <property type="entry name" value="Isochorismatase-like_sf"/>
</dbReference>
<dbReference type="Proteomes" id="UP000886653">
    <property type="component" value="Unassembled WGS sequence"/>
</dbReference>
<protein>
    <recommendedName>
        <fullName evidence="2">Isochorismatase-like domain-containing protein</fullName>
    </recommendedName>
</protein>
<evidence type="ECO:0000313" key="3">
    <source>
        <dbReference type="EMBL" id="KAG0151715.1"/>
    </source>
</evidence>
<evidence type="ECO:0000256" key="1">
    <source>
        <dbReference type="ARBA" id="ARBA00006336"/>
    </source>
</evidence>
<feature type="domain" description="Isochorismatase-like" evidence="2">
    <location>
        <begin position="14"/>
        <end position="162"/>
    </location>
</feature>
<gene>
    <name evidence="3" type="ORF">CROQUDRAFT_650743</name>
</gene>
<accession>A0A9P6NYG1</accession>
<organism evidence="3 4">
    <name type="scientific">Cronartium quercuum f. sp. fusiforme G11</name>
    <dbReference type="NCBI Taxonomy" id="708437"/>
    <lineage>
        <taxon>Eukaryota</taxon>
        <taxon>Fungi</taxon>
        <taxon>Dikarya</taxon>
        <taxon>Basidiomycota</taxon>
        <taxon>Pucciniomycotina</taxon>
        <taxon>Pucciniomycetes</taxon>
        <taxon>Pucciniales</taxon>
        <taxon>Coleosporiaceae</taxon>
        <taxon>Cronartium</taxon>
    </lineage>
</organism>
<dbReference type="PANTHER" id="PTHR14119">
    <property type="entry name" value="HYDROLASE"/>
    <property type="match status" value="1"/>
</dbReference>
<dbReference type="AlphaFoldDB" id="A0A9P6NYG1"/>
<reference evidence="3" key="1">
    <citation type="submission" date="2013-11" db="EMBL/GenBank/DDBJ databases">
        <title>Genome sequence of the fusiform rust pathogen reveals effectors for host alternation and coevolution with pine.</title>
        <authorList>
            <consortium name="DOE Joint Genome Institute"/>
            <person name="Smith K."/>
            <person name="Pendleton A."/>
            <person name="Kubisiak T."/>
            <person name="Anderson C."/>
            <person name="Salamov A."/>
            <person name="Aerts A."/>
            <person name="Riley R."/>
            <person name="Clum A."/>
            <person name="Lindquist E."/>
            <person name="Ence D."/>
            <person name="Campbell M."/>
            <person name="Kronenberg Z."/>
            <person name="Feau N."/>
            <person name="Dhillon B."/>
            <person name="Hamelin R."/>
            <person name="Burleigh J."/>
            <person name="Smith J."/>
            <person name="Yandell M."/>
            <person name="Nelson C."/>
            <person name="Grigoriev I."/>
            <person name="Davis J."/>
        </authorList>
    </citation>
    <scope>NUCLEOTIDE SEQUENCE</scope>
    <source>
        <strain evidence="3">G11</strain>
    </source>
</reference>
<evidence type="ECO:0000313" key="4">
    <source>
        <dbReference type="Proteomes" id="UP000886653"/>
    </source>
</evidence>
<dbReference type="SUPFAM" id="SSF52499">
    <property type="entry name" value="Isochorismatase-like hydrolases"/>
    <property type="match status" value="1"/>
</dbReference>
<dbReference type="EMBL" id="MU167211">
    <property type="protein sequence ID" value="KAG0151715.1"/>
    <property type="molecule type" value="Genomic_DNA"/>
</dbReference>
<sequence>MARPVLTRFTPSNTTILVCDMQERFSDKIYQFKHVTKMSEKLLSAAAVFSIPIATTEQNPKAFGPTVEPLKKFLHESPIPKTAFSMAQPALLEDLRRRACNHVALIGIEAHICVLHSALDFIRAGLNVHVMADAVSSCNFPERQIALNLVRDSGGYVTTTESFIFGLLSDATNPKAKTIFGLVKDYSEDTKLAVNALCG</sequence>
<name>A0A9P6NYG1_9BASI</name>